<evidence type="ECO:0008006" key="4">
    <source>
        <dbReference type="Google" id="ProtNLM"/>
    </source>
</evidence>
<sequence length="75" mass="8512">MRQKVSCNTSFNSDLLNEAKSLNIKLSEVFEAALIRAVNKKEKVEWFKQNDGALKAHNDKVIKNGTFSESIRQLS</sequence>
<accession>A0A6T9Y4K0</accession>
<proteinExistence type="predicted"/>
<keyword evidence="1" id="KW-1277">Toxin-antitoxin system</keyword>
<dbReference type="InterPro" id="IPR009956">
    <property type="entry name" value="Post-segregation_anti-tox_CcdA"/>
</dbReference>
<gene>
    <name evidence="2" type="ORF">ALFOR1_31273</name>
</gene>
<evidence type="ECO:0000313" key="3">
    <source>
        <dbReference type="Proteomes" id="UP000509458"/>
    </source>
</evidence>
<evidence type="ECO:0000256" key="1">
    <source>
        <dbReference type="ARBA" id="ARBA00022649"/>
    </source>
</evidence>
<name>A0A6T9Y4K0_ALTMA</name>
<dbReference type="Proteomes" id="UP000509458">
    <property type="component" value="Chromosome"/>
</dbReference>
<dbReference type="Pfam" id="PF07362">
    <property type="entry name" value="CcdA"/>
    <property type="match status" value="1"/>
</dbReference>
<dbReference type="EMBL" id="LR812090">
    <property type="protein sequence ID" value="CAB9494303.1"/>
    <property type="molecule type" value="Genomic_DNA"/>
</dbReference>
<organism evidence="2 3">
    <name type="scientific">Alteromonas macleodii</name>
    <name type="common">Pseudoalteromonas macleodii</name>
    <dbReference type="NCBI Taxonomy" id="28108"/>
    <lineage>
        <taxon>Bacteria</taxon>
        <taxon>Pseudomonadati</taxon>
        <taxon>Pseudomonadota</taxon>
        <taxon>Gammaproteobacteria</taxon>
        <taxon>Alteromonadales</taxon>
        <taxon>Alteromonadaceae</taxon>
        <taxon>Alteromonas/Salinimonas group</taxon>
        <taxon>Alteromonas</taxon>
    </lineage>
</organism>
<reference evidence="2 3" key="1">
    <citation type="submission" date="2020-06" db="EMBL/GenBank/DDBJ databases">
        <authorList>
            <person name="Duchaud E."/>
        </authorList>
    </citation>
    <scope>NUCLEOTIDE SEQUENCE [LARGE SCALE GENOMIC DNA]</scope>
    <source>
        <strain evidence="2">Alteromonas fortis</strain>
    </source>
</reference>
<evidence type="ECO:0000313" key="2">
    <source>
        <dbReference type="EMBL" id="CAB9494303.1"/>
    </source>
</evidence>
<protein>
    <recommendedName>
        <fullName evidence="4">Post-segregation antitoxin CcdA</fullName>
    </recommendedName>
</protein>
<dbReference type="AlphaFoldDB" id="A0A6T9Y4K0"/>
<dbReference type="RefSeq" id="WP_179983690.1">
    <property type="nucleotide sequence ID" value="NZ_LR812090.1"/>
</dbReference>